<dbReference type="InterPro" id="IPR008380">
    <property type="entry name" value="HAD-SF_hydro_IG_5-nucl"/>
</dbReference>
<dbReference type="SUPFAM" id="SSF56784">
    <property type="entry name" value="HAD-like"/>
    <property type="match status" value="1"/>
</dbReference>
<dbReference type="PANTHER" id="PTHR12103:SF38">
    <property type="entry name" value="5'-NUCLEOTIDASE DOMAIN-CONTAINING PROTEIN 1"/>
    <property type="match status" value="1"/>
</dbReference>
<evidence type="ECO:0000256" key="3">
    <source>
        <dbReference type="ARBA" id="ARBA00022801"/>
    </source>
</evidence>
<evidence type="ECO:0000256" key="1">
    <source>
        <dbReference type="ARBA" id="ARBA00009589"/>
    </source>
</evidence>
<dbReference type="AlphaFoldDB" id="A0AAN8J574"/>
<dbReference type="InterPro" id="IPR023214">
    <property type="entry name" value="HAD_sf"/>
</dbReference>
<comment type="caution">
    <text evidence="8">The sequence shown here is derived from an EMBL/GenBank/DDBJ whole genome shotgun (WGS) entry which is preliminary data.</text>
</comment>
<name>A0AAN8J574_PATCE</name>
<dbReference type="Pfam" id="PF05761">
    <property type="entry name" value="5_nucleotid"/>
    <property type="match status" value="1"/>
</dbReference>
<dbReference type="EMBL" id="JAZGQO010000014">
    <property type="protein sequence ID" value="KAK6170101.1"/>
    <property type="molecule type" value="Genomic_DNA"/>
</dbReference>
<evidence type="ECO:0000256" key="4">
    <source>
        <dbReference type="ARBA" id="ARBA00022842"/>
    </source>
</evidence>
<reference evidence="8 9" key="1">
    <citation type="submission" date="2024-01" db="EMBL/GenBank/DDBJ databases">
        <title>The genome of the rayed Mediterranean limpet Patella caerulea (Linnaeus, 1758).</title>
        <authorList>
            <person name="Anh-Thu Weber A."/>
            <person name="Halstead-Nussloch G."/>
        </authorList>
    </citation>
    <scope>NUCLEOTIDE SEQUENCE [LARGE SCALE GENOMIC DNA]</scope>
    <source>
        <strain evidence="8">AATW-2023a</strain>
        <tissue evidence="8">Whole specimen</tissue>
    </source>
</reference>
<evidence type="ECO:0000256" key="6">
    <source>
        <dbReference type="ARBA" id="ARBA00069357"/>
    </source>
</evidence>
<evidence type="ECO:0000313" key="8">
    <source>
        <dbReference type="EMBL" id="KAK6170101.1"/>
    </source>
</evidence>
<dbReference type="InterPro" id="IPR036412">
    <property type="entry name" value="HAD-like_sf"/>
</dbReference>
<protein>
    <recommendedName>
        <fullName evidence="6">5'-nucleotidase domain-containing protein 1</fullName>
    </recommendedName>
</protein>
<feature type="region of interest" description="Disordered" evidence="7">
    <location>
        <begin position="359"/>
        <end position="379"/>
    </location>
</feature>
<comment type="similarity">
    <text evidence="1">Belongs to the 5'(3')-deoxyribonucleotidase family.</text>
</comment>
<gene>
    <name evidence="8" type="ORF">SNE40_018578</name>
</gene>
<keyword evidence="9" id="KW-1185">Reference proteome</keyword>
<keyword evidence="4" id="KW-0460">Magnesium</keyword>
<sequence length="472" mass="53887">MDKQEQTARTDSYFCLKDYDAYGFDLDHTLAKYKLVNVFNLSYDSISNYLVNEHGYDARIQHDLHKYKDFIAKGLVLDIERGNILKLGAQGEILMAKHGTKPISSDKLIDIYGGDLMFEHSKTILKTVKNSSKDYRFFENYFDIPGLVAMARIVDILDEKGGSDSKKHSYLETWSDIMKALMNCYTYEAFRMDTGGFFPGIKKNPENYVEKCSDDVKTWLKELKGNNKSVFLVTSSYIDFASLLLETIIGKDWKSYFDISVFRARKPAFFTDGHPFLRIDDNNIEKEPVQDLKKDGLYSQGNHKELETFIANITNKKHPKVVYFGDNICADCFPSKNYADWATVLLLEEMDAEGYLCSDGTVPGHENDGEPSKKRSKFEHSSLVTPEEIEYLLTEEWGPFLYHDVKDEKSINNGSRIMNTFWGSVIAKYSCITVPSLEYIAGVPLSHKFQKFTTEEGNTKGFHPGIPSSLLP</sequence>
<dbReference type="GO" id="GO:0008253">
    <property type="term" value="F:5'-nucleotidase activity"/>
    <property type="evidence" value="ECO:0007669"/>
    <property type="project" value="TreeGrafter"/>
</dbReference>
<dbReference type="GO" id="GO:0046872">
    <property type="term" value="F:metal ion binding"/>
    <property type="evidence" value="ECO:0007669"/>
    <property type="project" value="UniProtKB-KW"/>
</dbReference>
<proteinExistence type="inferred from homology"/>
<dbReference type="PANTHER" id="PTHR12103">
    <property type="entry name" value="5'-NUCLEOTIDASE DOMAIN-CONTAINING"/>
    <property type="match status" value="1"/>
</dbReference>
<evidence type="ECO:0000256" key="2">
    <source>
        <dbReference type="ARBA" id="ARBA00022723"/>
    </source>
</evidence>
<evidence type="ECO:0000256" key="7">
    <source>
        <dbReference type="SAM" id="MobiDB-lite"/>
    </source>
</evidence>
<dbReference type="Proteomes" id="UP001347796">
    <property type="component" value="Unassembled WGS sequence"/>
</dbReference>
<dbReference type="Gene3D" id="3.40.50.1000">
    <property type="entry name" value="HAD superfamily/HAD-like"/>
    <property type="match status" value="1"/>
</dbReference>
<accession>A0AAN8J574</accession>
<keyword evidence="2" id="KW-0479">Metal-binding</keyword>
<evidence type="ECO:0000313" key="9">
    <source>
        <dbReference type="Proteomes" id="UP001347796"/>
    </source>
</evidence>
<keyword evidence="3" id="KW-0378">Hydrolase</keyword>
<dbReference type="FunFam" id="3.40.50.1000:FF:000086">
    <property type="entry name" value="LD24878p"/>
    <property type="match status" value="1"/>
</dbReference>
<keyword evidence="5" id="KW-0007">Acetylation</keyword>
<evidence type="ECO:0000256" key="5">
    <source>
        <dbReference type="ARBA" id="ARBA00022990"/>
    </source>
</evidence>
<organism evidence="8 9">
    <name type="scientific">Patella caerulea</name>
    <name type="common">Rayed Mediterranean limpet</name>
    <dbReference type="NCBI Taxonomy" id="87958"/>
    <lineage>
        <taxon>Eukaryota</taxon>
        <taxon>Metazoa</taxon>
        <taxon>Spiralia</taxon>
        <taxon>Lophotrochozoa</taxon>
        <taxon>Mollusca</taxon>
        <taxon>Gastropoda</taxon>
        <taxon>Patellogastropoda</taxon>
        <taxon>Patelloidea</taxon>
        <taxon>Patellidae</taxon>
        <taxon>Patella</taxon>
    </lineage>
</organism>